<reference evidence="1 2" key="1">
    <citation type="submission" date="2019-01" db="EMBL/GenBank/DDBJ databases">
        <authorList>
            <person name="Brito A."/>
        </authorList>
    </citation>
    <scope>NUCLEOTIDE SEQUENCE [LARGE SCALE GENOMIC DNA]</scope>
    <source>
        <strain evidence="1">1</strain>
    </source>
</reference>
<evidence type="ECO:0000313" key="2">
    <source>
        <dbReference type="Proteomes" id="UP000320055"/>
    </source>
</evidence>
<keyword evidence="2" id="KW-1185">Reference proteome</keyword>
<dbReference type="AlphaFoldDB" id="A0A563VMX9"/>
<evidence type="ECO:0000313" key="1">
    <source>
        <dbReference type="EMBL" id="VEP12778.1"/>
    </source>
</evidence>
<sequence length="158" mass="18474">MILKSLSRFWSKKHRRSYKLRIYKTYRTVSKASLDTLWQKIIHVADVSWHPLFDSTNLPQGLIAKPGLFYQVVTRLTPIPVKLFVENVRPKELLSIRILAIPGMEQRITYQVESTLCGTYLVCSITLKGWLSPLMWWWIRPYCDRVASDLAHAVEIID</sequence>
<protein>
    <recommendedName>
        <fullName evidence="3">Polyketide cyclase / dehydrase and lipid transport</fullName>
    </recommendedName>
</protein>
<accession>A0A563VMX9</accession>
<gene>
    <name evidence="1" type="ORF">H1P_1640015</name>
</gene>
<dbReference type="RefSeq" id="WP_144870858.1">
    <property type="nucleotide sequence ID" value="NZ_LR213915.1"/>
</dbReference>
<evidence type="ECO:0008006" key="3">
    <source>
        <dbReference type="Google" id="ProtNLM"/>
    </source>
</evidence>
<organism evidence="1 2">
    <name type="scientific">Hyella patelloides LEGE 07179</name>
    <dbReference type="NCBI Taxonomy" id="945734"/>
    <lineage>
        <taxon>Bacteria</taxon>
        <taxon>Bacillati</taxon>
        <taxon>Cyanobacteriota</taxon>
        <taxon>Cyanophyceae</taxon>
        <taxon>Pleurocapsales</taxon>
        <taxon>Hyellaceae</taxon>
        <taxon>Hyella</taxon>
    </lineage>
</organism>
<dbReference type="SUPFAM" id="SSF55961">
    <property type="entry name" value="Bet v1-like"/>
    <property type="match status" value="1"/>
</dbReference>
<proteinExistence type="predicted"/>
<dbReference type="EMBL" id="CAACVJ010000073">
    <property type="protein sequence ID" value="VEP12778.1"/>
    <property type="molecule type" value="Genomic_DNA"/>
</dbReference>
<dbReference type="OrthoDB" id="483893at2"/>
<dbReference type="Proteomes" id="UP000320055">
    <property type="component" value="Unassembled WGS sequence"/>
</dbReference>
<name>A0A563VMX9_9CYAN</name>